<keyword evidence="2" id="KW-0812">Transmembrane</keyword>
<dbReference type="PANTHER" id="PTHR34284">
    <property type="entry name" value="FG-GAP REPEAT-CONTAINING PROTEIN"/>
    <property type="match status" value="1"/>
</dbReference>
<gene>
    <name evidence="3" type="ORF">M0812_13750</name>
</gene>
<evidence type="ECO:0000313" key="3">
    <source>
        <dbReference type="EMBL" id="KAJ3441736.1"/>
    </source>
</evidence>
<feature type="compositionally biased region" description="Basic and acidic residues" evidence="1">
    <location>
        <begin position="237"/>
        <end position="246"/>
    </location>
</feature>
<feature type="transmembrane region" description="Helical" evidence="2">
    <location>
        <begin position="7"/>
        <end position="23"/>
    </location>
</feature>
<evidence type="ECO:0000256" key="1">
    <source>
        <dbReference type="SAM" id="MobiDB-lite"/>
    </source>
</evidence>
<proteinExistence type="predicted"/>
<organism evidence="3 4">
    <name type="scientific">Anaeramoeba flamelloides</name>
    <dbReference type="NCBI Taxonomy" id="1746091"/>
    <lineage>
        <taxon>Eukaryota</taxon>
        <taxon>Metamonada</taxon>
        <taxon>Anaeramoebidae</taxon>
        <taxon>Anaeramoeba</taxon>
    </lineage>
</organism>
<evidence type="ECO:0000313" key="4">
    <source>
        <dbReference type="Proteomes" id="UP001146793"/>
    </source>
</evidence>
<protein>
    <submittedName>
        <fullName evidence="3">Fg-gap repeat-containing protein</fullName>
    </submittedName>
</protein>
<evidence type="ECO:0000256" key="2">
    <source>
        <dbReference type="SAM" id="Phobius"/>
    </source>
</evidence>
<dbReference type="EMBL" id="JANTQA010000029">
    <property type="protein sequence ID" value="KAJ3441736.1"/>
    <property type="molecule type" value="Genomic_DNA"/>
</dbReference>
<dbReference type="AlphaFoldDB" id="A0AAV7ZIA2"/>
<accession>A0AAV7ZIA2</accession>
<feature type="transmembrane region" description="Helical" evidence="2">
    <location>
        <begin position="676"/>
        <end position="696"/>
    </location>
</feature>
<dbReference type="Proteomes" id="UP001146793">
    <property type="component" value="Unassembled WGS sequence"/>
</dbReference>
<comment type="caution">
    <text evidence="3">The sequence shown here is derived from an EMBL/GenBank/DDBJ whole genome shotgun (WGS) entry which is preliminary data.</text>
</comment>
<keyword evidence="2" id="KW-0472">Membrane</keyword>
<name>A0AAV7ZIA2_9EUKA</name>
<keyword evidence="2" id="KW-1133">Transmembrane helix</keyword>
<sequence length="728" mass="82648">MNELRRLDLVLLFGSIFFILLYLRQSNHNMLEPSFSIPISTQLYKNSHHSSIGEELPRPIVVDFKDNNQKYLVLVSHDPSIKIYQLGPTAIKNKKKMKSNANGNSNSKSQITTPILYKKKSLLVSMNSQKYNKIGISRGTRPVGLGVGSIKRKKKEGSNGNSKSYEEKIIIVVTESWQVICFDSELNTLWQVYAQSQVLPKKTIFQELTILITHHEIYEGDLGMVIIGGRVGQKKKLSQDQPEKNSGHSSNGNTNDNPQKVTIAKNFEYYCFAARTGKLRWKSTPNFQNGATASAYGAASSVHFVSQFKSAQINTRLSNWRVFRESVLYQLPYSWQSKFDSNFRLANFQKDRSSRETKGINYSKDKLNEKLQREPPNALVAHVKNGFDVLHLYTGVQICYVPLTSHGSYGDLSGNLMIDHIEATLSHDYIQSINQVGAKQKGNANYYTGNRHLGSRRSSADDHQFPRLSLNSKDSMNWKIPICFAQANSDLIKREPLWNNTICTYSDLLKSSSGVSSDTFGDGQLRISLLDPILIPDLETKSRRYLSIFAISNGNLLAISHNGETRWSINTNANWIADFDEDEQNPLFDQIFTPILHPFKNNILLIGKKTGLIIESTNGKILTNFEIPNYLDSPISAPWVIIEDFDGDGLSDLIIETRKAYIGFSQKQSTLQSTSIPTILFFFLVFYLITLVLFFYNNSSLTKKNNYKRKKRKRGRKSSSILNERFHM</sequence>
<reference evidence="3" key="1">
    <citation type="submission" date="2022-08" db="EMBL/GenBank/DDBJ databases">
        <title>Novel sulphate-reducing endosymbionts in the free-living metamonad Anaeramoeba.</title>
        <authorList>
            <person name="Jerlstrom-Hultqvist J."/>
            <person name="Cepicka I."/>
            <person name="Gallot-Lavallee L."/>
            <person name="Salas-Leiva D."/>
            <person name="Curtis B.A."/>
            <person name="Zahonova K."/>
            <person name="Pipaliya S."/>
            <person name="Dacks J."/>
            <person name="Roger A.J."/>
        </authorList>
    </citation>
    <scope>NUCLEOTIDE SEQUENCE</scope>
    <source>
        <strain evidence="3">Busselton2</strain>
    </source>
</reference>
<feature type="compositionally biased region" description="Polar residues" evidence="1">
    <location>
        <begin position="247"/>
        <end position="258"/>
    </location>
</feature>
<feature type="region of interest" description="Disordered" evidence="1">
    <location>
        <begin position="236"/>
        <end position="258"/>
    </location>
</feature>
<dbReference type="PANTHER" id="PTHR34284:SF1">
    <property type="entry name" value="FG-GAP REPEAT-CONTAINING PROTEIN"/>
    <property type="match status" value="1"/>
</dbReference>